<evidence type="ECO:0000256" key="4">
    <source>
        <dbReference type="ARBA" id="ARBA00034320"/>
    </source>
</evidence>
<accession>A0AAW1SC34</accession>
<feature type="domain" description="CobW C-terminal" evidence="7">
    <location>
        <begin position="365"/>
        <end position="558"/>
    </location>
</feature>
<dbReference type="AlphaFoldDB" id="A0AAW1SC34"/>
<feature type="compositionally biased region" description="Basic and acidic residues" evidence="6">
    <location>
        <begin position="421"/>
        <end position="440"/>
    </location>
</feature>
<dbReference type="SUPFAM" id="SSF52540">
    <property type="entry name" value="P-loop containing nucleoside triphosphate hydrolases"/>
    <property type="match status" value="1"/>
</dbReference>
<dbReference type="InterPro" id="IPR036627">
    <property type="entry name" value="CobW-likC_sf"/>
</dbReference>
<dbReference type="PANTHER" id="PTHR43603">
    <property type="entry name" value="COBW DOMAIN-CONTAINING PROTEIN DDB_G0274527"/>
    <property type="match status" value="1"/>
</dbReference>
<dbReference type="PANTHER" id="PTHR43603:SF1">
    <property type="entry name" value="ZINC-REGULATED GTPASE METALLOPROTEIN ACTIVATOR 1"/>
    <property type="match status" value="1"/>
</dbReference>
<dbReference type="InterPro" id="IPR051927">
    <property type="entry name" value="Zn_Chap_cDPG_Synth"/>
</dbReference>
<comment type="catalytic activity">
    <reaction evidence="5">
        <text>GTP + H2O = GDP + phosphate + H(+)</text>
        <dbReference type="Rhea" id="RHEA:19669"/>
        <dbReference type="ChEBI" id="CHEBI:15377"/>
        <dbReference type="ChEBI" id="CHEBI:15378"/>
        <dbReference type="ChEBI" id="CHEBI:37565"/>
        <dbReference type="ChEBI" id="CHEBI:43474"/>
        <dbReference type="ChEBI" id="CHEBI:58189"/>
    </reaction>
    <physiologicalReaction direction="left-to-right" evidence="5">
        <dbReference type="Rhea" id="RHEA:19670"/>
    </physiologicalReaction>
</comment>
<keyword evidence="2" id="KW-0378">Hydrolase</keyword>
<feature type="region of interest" description="Disordered" evidence="6">
    <location>
        <begin position="421"/>
        <end position="452"/>
    </location>
</feature>
<dbReference type="InterPro" id="IPR003495">
    <property type="entry name" value="CobW/HypB/UreG_nucleotide-bd"/>
</dbReference>
<proteinExistence type="inferred from homology"/>
<dbReference type="GO" id="GO:0016787">
    <property type="term" value="F:hydrolase activity"/>
    <property type="evidence" value="ECO:0007669"/>
    <property type="project" value="UniProtKB-KW"/>
</dbReference>
<comment type="similarity">
    <text evidence="4">Belongs to the SIMIBI class G3E GTPase family. ZNG1 subfamily.</text>
</comment>
<dbReference type="Pfam" id="PF07683">
    <property type="entry name" value="CobW_C"/>
    <property type="match status" value="1"/>
</dbReference>
<dbReference type="Gene3D" id="3.30.1220.10">
    <property type="entry name" value="CobW-like, C-terminal domain"/>
    <property type="match status" value="1"/>
</dbReference>
<dbReference type="SUPFAM" id="SSF90002">
    <property type="entry name" value="Hypothetical protein YjiA, C-terminal domain"/>
    <property type="match status" value="1"/>
</dbReference>
<dbReference type="SMART" id="SM00833">
    <property type="entry name" value="CobW_C"/>
    <property type="match status" value="1"/>
</dbReference>
<dbReference type="InterPro" id="IPR011629">
    <property type="entry name" value="CobW-like_C"/>
</dbReference>
<dbReference type="GO" id="GO:0000166">
    <property type="term" value="F:nucleotide binding"/>
    <property type="evidence" value="ECO:0007669"/>
    <property type="project" value="UniProtKB-KW"/>
</dbReference>
<evidence type="ECO:0000256" key="3">
    <source>
        <dbReference type="ARBA" id="ARBA00023186"/>
    </source>
</evidence>
<keyword evidence="1" id="KW-0547">Nucleotide-binding</keyword>
<dbReference type="CDD" id="cd03112">
    <property type="entry name" value="CobW-like"/>
    <property type="match status" value="1"/>
</dbReference>
<name>A0AAW1SC34_9CHLO</name>
<dbReference type="Gene3D" id="3.40.50.300">
    <property type="entry name" value="P-loop containing nucleotide triphosphate hydrolases"/>
    <property type="match status" value="1"/>
</dbReference>
<protein>
    <recommendedName>
        <fullName evidence="7">CobW C-terminal domain-containing protein</fullName>
    </recommendedName>
</protein>
<feature type="region of interest" description="Disordered" evidence="6">
    <location>
        <begin position="579"/>
        <end position="598"/>
    </location>
</feature>
<evidence type="ECO:0000256" key="1">
    <source>
        <dbReference type="ARBA" id="ARBA00022741"/>
    </source>
</evidence>
<keyword evidence="3" id="KW-0143">Chaperone</keyword>
<sequence length="598" mass="66542">MVSIGPSVGLESHLYRPLLGSNSRAQETDVGRLGGKGSSGNIKALKRRVPEACHHHQHQGKPSKPAKLATTLLSGFLGAGKTTLLQHILKNKEGRKCAVIVNDMASINIDASILKNGHLVQVEEKLVEMQNGCICCTLREDLLKEVAELAKDGRFDYLVIESTGVSEPMQVAETFEMQMDDDAASLKDIARLDTCVTVVDAASFMQHLQSVETLQEGSIQLPMPLSWGNYSLQAGAVQILPWKWHYCPARMLPAQSRESKANGEVADEDERNIADLLVDQIEFANVILLNKVDLISRADAKRIHAFVKALNPASQILLTRNSEVPLKEIMDTKRFSMEDAAQAPGWLQSMKAEAAVTSETEEYGIQNFVYRARRPFHPARLYAWLEDYFVIQQQEMDEDDEDGDGGDAADSDHDEARKALLRDSKSVQEQLAKDKVKTKDSDDEMSEQGSRTILDPADLKRLRQTVERDLGQVFRSKGFLWLAGENDLYGDWSQAGSILQIHAAAPWFAAIPEEAWEAQADEVRNDFEGPHGDRRQELVFIGTNLKMPAIEAALNKCLCTSSEMDEVDQLSRSGFVEWPKLELEEESEEEPMPTAAEP</sequence>
<evidence type="ECO:0000256" key="5">
    <source>
        <dbReference type="ARBA" id="ARBA00049117"/>
    </source>
</evidence>
<gene>
    <name evidence="8" type="ORF">WJX74_008714</name>
</gene>
<evidence type="ECO:0000256" key="6">
    <source>
        <dbReference type="SAM" id="MobiDB-lite"/>
    </source>
</evidence>
<dbReference type="Proteomes" id="UP001438707">
    <property type="component" value="Unassembled WGS sequence"/>
</dbReference>
<dbReference type="Pfam" id="PF02492">
    <property type="entry name" value="cobW"/>
    <property type="match status" value="1"/>
</dbReference>
<dbReference type="EMBL" id="JALJOS010000002">
    <property type="protein sequence ID" value="KAK9843208.1"/>
    <property type="molecule type" value="Genomic_DNA"/>
</dbReference>
<dbReference type="InterPro" id="IPR027417">
    <property type="entry name" value="P-loop_NTPase"/>
</dbReference>
<keyword evidence="9" id="KW-1185">Reference proteome</keyword>
<evidence type="ECO:0000259" key="7">
    <source>
        <dbReference type="SMART" id="SM00833"/>
    </source>
</evidence>
<comment type="caution">
    <text evidence="8">The sequence shown here is derived from an EMBL/GenBank/DDBJ whole genome shotgun (WGS) entry which is preliminary data.</text>
</comment>
<evidence type="ECO:0000256" key="2">
    <source>
        <dbReference type="ARBA" id="ARBA00022801"/>
    </source>
</evidence>
<reference evidence="8 9" key="1">
    <citation type="journal article" date="2024" name="Nat. Commun.">
        <title>Phylogenomics reveals the evolutionary origins of lichenization in chlorophyte algae.</title>
        <authorList>
            <person name="Puginier C."/>
            <person name="Libourel C."/>
            <person name="Otte J."/>
            <person name="Skaloud P."/>
            <person name="Haon M."/>
            <person name="Grisel S."/>
            <person name="Petersen M."/>
            <person name="Berrin J.G."/>
            <person name="Delaux P.M."/>
            <person name="Dal Grande F."/>
            <person name="Keller J."/>
        </authorList>
    </citation>
    <scope>NUCLEOTIDE SEQUENCE [LARGE SCALE GENOMIC DNA]</scope>
    <source>
        <strain evidence="8 9">SAG 2145</strain>
    </source>
</reference>
<evidence type="ECO:0000313" key="9">
    <source>
        <dbReference type="Proteomes" id="UP001438707"/>
    </source>
</evidence>
<evidence type="ECO:0000313" key="8">
    <source>
        <dbReference type="EMBL" id="KAK9843208.1"/>
    </source>
</evidence>
<organism evidence="8 9">
    <name type="scientific">Apatococcus lobatus</name>
    <dbReference type="NCBI Taxonomy" id="904363"/>
    <lineage>
        <taxon>Eukaryota</taxon>
        <taxon>Viridiplantae</taxon>
        <taxon>Chlorophyta</taxon>
        <taxon>core chlorophytes</taxon>
        <taxon>Trebouxiophyceae</taxon>
        <taxon>Chlorellales</taxon>
        <taxon>Chlorellaceae</taxon>
        <taxon>Apatococcus</taxon>
    </lineage>
</organism>